<gene>
    <name evidence="2" type="primary">fur_3</name>
    <name evidence="2" type="ORF">ETAA8_53780</name>
</gene>
<dbReference type="GO" id="GO:0000976">
    <property type="term" value="F:transcription cis-regulatory region binding"/>
    <property type="evidence" value="ECO:0007669"/>
    <property type="project" value="TreeGrafter"/>
</dbReference>
<dbReference type="PANTHER" id="PTHR33202:SF7">
    <property type="entry name" value="FERRIC UPTAKE REGULATION PROTEIN"/>
    <property type="match status" value="1"/>
</dbReference>
<dbReference type="EMBL" id="CP036274">
    <property type="protein sequence ID" value="QDU30259.1"/>
    <property type="molecule type" value="Genomic_DNA"/>
</dbReference>
<dbReference type="Proteomes" id="UP000315017">
    <property type="component" value="Chromosome"/>
</dbReference>
<dbReference type="RefSeq" id="WP_261343580.1">
    <property type="nucleotide sequence ID" value="NZ_CP036274.1"/>
</dbReference>
<evidence type="ECO:0000313" key="3">
    <source>
        <dbReference type="Proteomes" id="UP000315017"/>
    </source>
</evidence>
<keyword evidence="1" id="KW-0479">Metal-binding</keyword>
<keyword evidence="3" id="KW-1185">Reference proteome</keyword>
<dbReference type="Gene3D" id="1.10.10.10">
    <property type="entry name" value="Winged helix-like DNA-binding domain superfamily/Winged helix DNA-binding domain"/>
    <property type="match status" value="1"/>
</dbReference>
<feature type="binding site" evidence="1">
    <location>
        <position position="105"/>
    </location>
    <ligand>
        <name>Zn(2+)</name>
        <dbReference type="ChEBI" id="CHEBI:29105"/>
    </ligand>
</feature>
<dbReference type="GO" id="GO:0003700">
    <property type="term" value="F:DNA-binding transcription factor activity"/>
    <property type="evidence" value="ECO:0007669"/>
    <property type="project" value="InterPro"/>
</dbReference>
<dbReference type="Pfam" id="PF01475">
    <property type="entry name" value="FUR"/>
    <property type="match status" value="1"/>
</dbReference>
<dbReference type="SUPFAM" id="SSF46785">
    <property type="entry name" value="Winged helix' DNA-binding domain"/>
    <property type="match status" value="1"/>
</dbReference>
<dbReference type="InterPro" id="IPR002481">
    <property type="entry name" value="FUR"/>
</dbReference>
<keyword evidence="1" id="KW-0862">Zinc</keyword>
<name>A0A517YJ61_9BACT</name>
<feature type="binding site" evidence="1">
    <location>
        <position position="108"/>
    </location>
    <ligand>
        <name>Zn(2+)</name>
        <dbReference type="ChEBI" id="CHEBI:29105"/>
    </ligand>
</feature>
<reference evidence="2 3" key="1">
    <citation type="submission" date="2019-02" db="EMBL/GenBank/DDBJ databases">
        <title>Deep-cultivation of Planctomycetes and their phenomic and genomic characterization uncovers novel biology.</title>
        <authorList>
            <person name="Wiegand S."/>
            <person name="Jogler M."/>
            <person name="Boedeker C."/>
            <person name="Pinto D."/>
            <person name="Vollmers J."/>
            <person name="Rivas-Marin E."/>
            <person name="Kohn T."/>
            <person name="Peeters S.H."/>
            <person name="Heuer A."/>
            <person name="Rast P."/>
            <person name="Oberbeckmann S."/>
            <person name="Bunk B."/>
            <person name="Jeske O."/>
            <person name="Meyerdierks A."/>
            <person name="Storesund J.E."/>
            <person name="Kallscheuer N."/>
            <person name="Luecker S."/>
            <person name="Lage O.M."/>
            <person name="Pohl T."/>
            <person name="Merkel B.J."/>
            <person name="Hornburger P."/>
            <person name="Mueller R.-W."/>
            <person name="Bruemmer F."/>
            <person name="Labrenz M."/>
            <person name="Spormann A.M."/>
            <person name="Op den Camp H."/>
            <person name="Overmann J."/>
            <person name="Amann R."/>
            <person name="Jetten M.S.M."/>
            <person name="Mascher T."/>
            <person name="Medema M.H."/>
            <person name="Devos D.P."/>
            <person name="Kaster A.-K."/>
            <person name="Ovreas L."/>
            <person name="Rohde M."/>
            <person name="Galperin M.Y."/>
            <person name="Jogler C."/>
        </authorList>
    </citation>
    <scope>NUCLEOTIDE SEQUENCE [LARGE SCALE GENOMIC DNA]</scope>
    <source>
        <strain evidence="2 3">ETA_A8</strain>
    </source>
</reference>
<evidence type="ECO:0000256" key="1">
    <source>
        <dbReference type="PIRSR" id="PIRSR602481-1"/>
    </source>
</evidence>
<accession>A0A517YJ61</accession>
<dbReference type="KEGG" id="aagg:ETAA8_53780"/>
<dbReference type="InterPro" id="IPR036388">
    <property type="entry name" value="WH-like_DNA-bd_sf"/>
</dbReference>
<organism evidence="2 3">
    <name type="scientific">Anatilimnocola aggregata</name>
    <dbReference type="NCBI Taxonomy" id="2528021"/>
    <lineage>
        <taxon>Bacteria</taxon>
        <taxon>Pseudomonadati</taxon>
        <taxon>Planctomycetota</taxon>
        <taxon>Planctomycetia</taxon>
        <taxon>Pirellulales</taxon>
        <taxon>Pirellulaceae</taxon>
        <taxon>Anatilimnocola</taxon>
    </lineage>
</organism>
<dbReference type="AlphaFoldDB" id="A0A517YJ61"/>
<evidence type="ECO:0000313" key="2">
    <source>
        <dbReference type="EMBL" id="QDU30259.1"/>
    </source>
</evidence>
<protein>
    <submittedName>
        <fullName evidence="2">Ferric uptake regulation protein</fullName>
    </submittedName>
</protein>
<proteinExistence type="predicted"/>
<sequence>MSLEGRAKDSRSRWRALLRERGLKCTEQRLAVLQTLETATAPLSHRDLLDRLDEYQWDSTTVFRNLVNLSEAGIVSRLDLGDHTWRFELLVTIERETPRHAHFLCISCGAIECLADFPLAETTSQLHFAVGRRSIDDVLVKGRCTICVKN</sequence>
<dbReference type="GO" id="GO:0008270">
    <property type="term" value="F:zinc ion binding"/>
    <property type="evidence" value="ECO:0007669"/>
    <property type="project" value="TreeGrafter"/>
</dbReference>
<dbReference type="GO" id="GO:1900376">
    <property type="term" value="P:regulation of secondary metabolite biosynthetic process"/>
    <property type="evidence" value="ECO:0007669"/>
    <property type="project" value="TreeGrafter"/>
</dbReference>
<comment type="cofactor">
    <cofactor evidence="1">
        <name>Zn(2+)</name>
        <dbReference type="ChEBI" id="CHEBI:29105"/>
    </cofactor>
    <text evidence="1">Binds 1 zinc ion per subunit.</text>
</comment>
<dbReference type="GO" id="GO:0045892">
    <property type="term" value="P:negative regulation of DNA-templated transcription"/>
    <property type="evidence" value="ECO:0007669"/>
    <property type="project" value="TreeGrafter"/>
</dbReference>
<dbReference type="PANTHER" id="PTHR33202">
    <property type="entry name" value="ZINC UPTAKE REGULATION PROTEIN"/>
    <property type="match status" value="1"/>
</dbReference>
<dbReference type="InterPro" id="IPR036390">
    <property type="entry name" value="WH_DNA-bd_sf"/>
</dbReference>